<dbReference type="PIRSF" id="PIRSF012702">
    <property type="entry name" value="UCP012702"/>
    <property type="match status" value="1"/>
</dbReference>
<evidence type="ECO:0000313" key="5">
    <source>
        <dbReference type="Proteomes" id="UP000609531"/>
    </source>
</evidence>
<dbReference type="RefSeq" id="WP_198884058.1">
    <property type="nucleotide sequence ID" value="NZ_JAEKJA010000024.1"/>
</dbReference>
<proteinExistence type="inferred from homology"/>
<dbReference type="Pfam" id="PF07171">
    <property type="entry name" value="MlrC_C"/>
    <property type="match status" value="1"/>
</dbReference>
<dbReference type="GO" id="GO:0046872">
    <property type="term" value="F:metal ion binding"/>
    <property type="evidence" value="ECO:0007669"/>
    <property type="project" value="UniProtKB-KW"/>
</dbReference>
<name>A0A934MIQ3_9HYPH</name>
<comment type="similarity">
    <text evidence="1">Belongs to the peptidase M81 family.</text>
</comment>
<dbReference type="GO" id="GO:0008237">
    <property type="term" value="F:metallopeptidase activity"/>
    <property type="evidence" value="ECO:0007669"/>
    <property type="project" value="UniProtKB-KW"/>
</dbReference>
<evidence type="ECO:0000259" key="2">
    <source>
        <dbReference type="Pfam" id="PF07171"/>
    </source>
</evidence>
<dbReference type="InterPro" id="IPR009197">
    <property type="entry name" value="MlrC"/>
</dbReference>
<keyword evidence="1" id="KW-0482">Metalloprotease</keyword>
<dbReference type="Pfam" id="PF07364">
    <property type="entry name" value="DUF1485"/>
    <property type="match status" value="1"/>
</dbReference>
<dbReference type="AlphaFoldDB" id="A0A934MIQ3"/>
<dbReference type="InterPro" id="IPR010799">
    <property type="entry name" value="MlrC_C"/>
</dbReference>
<dbReference type="InterPro" id="IPR015995">
    <property type="entry name" value="MlrC_N"/>
</dbReference>
<dbReference type="Proteomes" id="UP000609531">
    <property type="component" value="Unassembled WGS sequence"/>
</dbReference>
<evidence type="ECO:0000256" key="1">
    <source>
        <dbReference type="PIRNR" id="PIRNR012702"/>
    </source>
</evidence>
<accession>A0A934MIQ3</accession>
<feature type="domain" description="Microcystin LR degradation protein MlrC N-terminal" evidence="3">
    <location>
        <begin position="3"/>
        <end position="298"/>
    </location>
</feature>
<evidence type="ECO:0000313" key="4">
    <source>
        <dbReference type="EMBL" id="MBJ3778150.1"/>
    </source>
</evidence>
<dbReference type="GO" id="GO:0006508">
    <property type="term" value="P:proteolysis"/>
    <property type="evidence" value="ECO:0007669"/>
    <property type="project" value="UniProtKB-KW"/>
</dbReference>
<reference evidence="4" key="1">
    <citation type="submission" date="2020-12" db="EMBL/GenBank/DDBJ databases">
        <title>Bacterial taxonomy.</title>
        <authorList>
            <person name="Pan X."/>
        </authorList>
    </citation>
    <scope>NUCLEOTIDE SEQUENCE</scope>
    <source>
        <strain evidence="4">B2012</strain>
    </source>
</reference>
<keyword evidence="1" id="KW-0645">Protease</keyword>
<keyword evidence="1" id="KW-0378">Hydrolase</keyword>
<sequence>MTRIAIAGFRHESHSFASHRAGWEEFKTPGSQIEMQRAPTMIEALRPTNASCTAMIELSEAEGFDLAPLIWAYAVPSAPVTPEAFERIVALLVAQLSDALEEGPVDGIFLELHGAMMTDAFPDAESELVRRLRCVVGADLPIVATLDPHANLTERLVELTDLLVPYRTYPHVDHKPCGDHAGRLLLEMIRSGKRPAKAYRALDFLTPLPAQCTISGPMAEVMAERARLQETAGVAEVGFCYGFPYADFPGCGMAATAYADTQDLADIMAEAMAADVAGREMAFSSMVQQVEDGVAEAIRIAAGATRPVVLADTQDNPGGGGYGDTMGLLAALIAQNADGAVLGSINDAASAAACHAAGVGATVTLELGGVSDGHPLAVTAVVERLADGNFVGSGPNAKGNARKVGPTALIRIGGVRAIVCSRKMQAVDQALFRHVGIEPAREKIVALKSSVHFRADYQPIAETIIVIVAPGPVVVDPAGLPFQHLRDGLRLRPGDNRRVRGGSLA</sequence>
<comment type="function">
    <text evidence="1">Involved in peptidolytic degradation of cyclic heptapeptide hepatotoxin microcystin (MC).</text>
</comment>
<gene>
    <name evidence="4" type="ORF">JCR33_20790</name>
</gene>
<protein>
    <recommendedName>
        <fullName evidence="1">Microcystinase C</fullName>
        <shortName evidence="1">MlrC</shortName>
    </recommendedName>
</protein>
<feature type="domain" description="Microcystin LR degradation protein MlrC C-terminal" evidence="2">
    <location>
        <begin position="310"/>
        <end position="484"/>
    </location>
</feature>
<comment type="caution">
    <text evidence="4">The sequence shown here is derived from an EMBL/GenBank/DDBJ whole genome shotgun (WGS) entry which is preliminary data.</text>
</comment>
<keyword evidence="5" id="KW-1185">Reference proteome</keyword>
<organism evidence="4 5">
    <name type="scientific">Acuticoccus mangrovi</name>
    <dbReference type="NCBI Taxonomy" id="2796142"/>
    <lineage>
        <taxon>Bacteria</taxon>
        <taxon>Pseudomonadati</taxon>
        <taxon>Pseudomonadota</taxon>
        <taxon>Alphaproteobacteria</taxon>
        <taxon>Hyphomicrobiales</taxon>
        <taxon>Amorphaceae</taxon>
        <taxon>Acuticoccus</taxon>
    </lineage>
</organism>
<dbReference type="EMBL" id="JAEKJA010000024">
    <property type="protein sequence ID" value="MBJ3778150.1"/>
    <property type="molecule type" value="Genomic_DNA"/>
</dbReference>
<evidence type="ECO:0000259" key="3">
    <source>
        <dbReference type="Pfam" id="PF07364"/>
    </source>
</evidence>
<keyword evidence="1" id="KW-0479">Metal-binding</keyword>
<comment type="cofactor">
    <cofactor evidence="1">
        <name>Zn(2+)</name>
        <dbReference type="ChEBI" id="CHEBI:29105"/>
    </cofactor>
    <text evidence="1">Binds 1 zinc ion per subunit.</text>
</comment>